<dbReference type="MEROPS" id="S24.001"/>
<dbReference type="Gene3D" id="2.10.109.10">
    <property type="entry name" value="Umud Fragment, subunit A"/>
    <property type="match status" value="1"/>
</dbReference>
<accession>F0RKT1</accession>
<evidence type="ECO:0000313" key="2">
    <source>
        <dbReference type="EMBL" id="ADY26793.1"/>
    </source>
</evidence>
<dbReference type="InterPro" id="IPR039418">
    <property type="entry name" value="LexA-like"/>
</dbReference>
<sequence length="221" mass="24029">MSPLDHAPRQREILEQVAALEAAHQPVTTQSLTHALSLPRQNVRQYLLALRDKGLIHYEASDRQRALITLTEEGRKLTEHSYPVLGTVAAGHPILAEGEIQRYVTRLEDVLDLKPGDFLLPVSGDSMIGAGIFDGDLVAIRPSQAEPLRGEIVLVLLPDVSTATLKRWNRLNGVVSLHSENPAYAPIVVPATSVEIQGCLVGHVGTGRARKSLPMPRVTNG</sequence>
<dbReference type="SUPFAM" id="SSF51306">
    <property type="entry name" value="LexA/Signal peptidase"/>
    <property type="match status" value="1"/>
</dbReference>
<dbReference type="InterPro" id="IPR036390">
    <property type="entry name" value="WH_DNA-bd_sf"/>
</dbReference>
<reference evidence="3" key="1">
    <citation type="submission" date="2011-02" db="EMBL/GenBank/DDBJ databases">
        <title>The complete sequence of chromosome of Deinococcus proteolyticus DSM 20540.</title>
        <authorList>
            <consortium name="US DOE Joint Genome Institute (JGI-PGF)"/>
            <person name="Lucas S."/>
            <person name="Copeland A."/>
            <person name="Lapidus A."/>
            <person name="Bruce D."/>
            <person name="Goodwin L."/>
            <person name="Pitluck S."/>
            <person name="Kyrpides N."/>
            <person name="Mavromatis K."/>
            <person name="Pagani I."/>
            <person name="Ivanova N."/>
            <person name="Ovchinnikova G."/>
            <person name="Zeytun A."/>
            <person name="Detter J.C."/>
            <person name="Han C."/>
            <person name="Land M."/>
            <person name="Hauser L."/>
            <person name="Markowitz V."/>
            <person name="Cheng J.-F."/>
            <person name="Hugenholtz P."/>
            <person name="Woyke T."/>
            <person name="Wu D."/>
            <person name="Pukall R."/>
            <person name="Steenblock K."/>
            <person name="Brambilla E."/>
            <person name="Klenk H.-P."/>
            <person name="Eisen J.A."/>
        </authorList>
    </citation>
    <scope>NUCLEOTIDE SEQUENCE [LARGE SCALE GENOMIC DNA]</scope>
    <source>
        <strain evidence="3">ATCC 35074 / DSM 20540 / JCM 6276 / NBRC 101906 / NCIMB 13154 / VKM Ac-1939 / CCM 2703 / MRP</strain>
    </source>
</reference>
<reference evidence="2 3" key="2">
    <citation type="journal article" date="2012" name="Stand. Genomic Sci.">
        <title>Complete genome sequence of the orange-red pigmented, radioresistant Deinococcus proteolyticus type strain (MRP(T)).</title>
        <authorList>
            <person name="Copeland A."/>
            <person name="Zeytun A."/>
            <person name="Yassawong M."/>
            <person name="Nolan M."/>
            <person name="Lucas S."/>
            <person name="Hammon N."/>
            <person name="Deshpande S."/>
            <person name="Cheng J.F."/>
            <person name="Han C."/>
            <person name="Tapia R."/>
            <person name="Goodwin L.A."/>
            <person name="Pitluck S."/>
            <person name="Mavromatis K."/>
            <person name="Liolios K."/>
            <person name="Pagani I."/>
            <person name="Ivanova N."/>
            <person name="Mikhailova N."/>
            <person name="Pati A."/>
            <person name="Chen A."/>
            <person name="Palaniappan K."/>
            <person name="Land M."/>
            <person name="Hauser L."/>
            <person name="Jeffries C.D."/>
            <person name="Brambilla E.M."/>
            <person name="Rohde M."/>
            <person name="Sikorski J."/>
            <person name="Pukall R."/>
            <person name="Goker M."/>
            <person name="Detter J.C."/>
            <person name="Woyke T."/>
            <person name="Bristow J."/>
            <person name="Eisen J.A."/>
            <person name="Markowitz V."/>
            <person name="Hugenholtz P."/>
            <person name="Kyrpides N.C."/>
            <person name="Klenk H.P."/>
            <person name="Lapidus A."/>
        </authorList>
    </citation>
    <scope>NUCLEOTIDE SEQUENCE [LARGE SCALE GENOMIC DNA]</scope>
    <source>
        <strain evidence="3">ATCC 35074 / DSM 20540 / JCM 6276 / NBRC 101906 / NCIMB 13154 / VKM Ac-1939 / CCM 2703 / MRP</strain>
    </source>
</reference>
<dbReference type="SUPFAM" id="SSF46785">
    <property type="entry name" value="Winged helix' DNA-binding domain"/>
    <property type="match status" value="1"/>
</dbReference>
<gene>
    <name evidence="2" type="ordered locus">Deipr_1659</name>
</gene>
<dbReference type="eggNOG" id="COG1974">
    <property type="taxonomic scope" value="Bacteria"/>
</dbReference>
<dbReference type="CDD" id="cd06529">
    <property type="entry name" value="S24_LexA-like"/>
    <property type="match status" value="1"/>
</dbReference>
<dbReference type="HOGENOM" id="CLU_066192_45_2_0"/>
<dbReference type="AlphaFoldDB" id="F0RKT1"/>
<dbReference type="InterPro" id="IPR036286">
    <property type="entry name" value="LexA/Signal_pep-like_sf"/>
</dbReference>
<dbReference type="Proteomes" id="UP000007718">
    <property type="component" value="Chromosome"/>
</dbReference>
<name>F0RKT1_DEIPM</name>
<dbReference type="STRING" id="693977.Deipr_1659"/>
<evidence type="ECO:0000313" key="3">
    <source>
        <dbReference type="Proteomes" id="UP000007718"/>
    </source>
</evidence>
<dbReference type="PANTHER" id="PTHR33516">
    <property type="entry name" value="LEXA REPRESSOR"/>
    <property type="match status" value="1"/>
</dbReference>
<dbReference type="Gene3D" id="1.10.10.10">
    <property type="entry name" value="Winged helix-like DNA-binding domain superfamily/Winged helix DNA-binding domain"/>
    <property type="match status" value="1"/>
</dbReference>
<dbReference type="KEGG" id="dpt:Deipr_1659"/>
<dbReference type="PANTHER" id="PTHR33516:SF2">
    <property type="entry name" value="LEXA REPRESSOR-RELATED"/>
    <property type="match status" value="1"/>
</dbReference>
<organism evidence="2 3">
    <name type="scientific">Deinococcus proteolyticus (strain ATCC 35074 / DSM 20540 / JCM 6276 / NBRC 101906 / NCIMB 13154 / VKM Ac-1939 / CCM 2703 / MRP)</name>
    <dbReference type="NCBI Taxonomy" id="693977"/>
    <lineage>
        <taxon>Bacteria</taxon>
        <taxon>Thermotogati</taxon>
        <taxon>Deinococcota</taxon>
        <taxon>Deinococci</taxon>
        <taxon>Deinococcales</taxon>
        <taxon>Deinococcaceae</taxon>
        <taxon>Deinococcus</taxon>
    </lineage>
</organism>
<protein>
    <submittedName>
        <fullName evidence="2">LexA repressor</fullName>
    </submittedName>
</protein>
<dbReference type="Pfam" id="PF00717">
    <property type="entry name" value="Peptidase_S24"/>
    <property type="match status" value="1"/>
</dbReference>
<dbReference type="EMBL" id="CP002536">
    <property type="protein sequence ID" value="ADY26793.1"/>
    <property type="molecule type" value="Genomic_DNA"/>
</dbReference>
<keyword evidence="3" id="KW-1185">Reference proteome</keyword>
<dbReference type="RefSeq" id="WP_013615401.1">
    <property type="nucleotide sequence ID" value="NC_015161.1"/>
</dbReference>
<dbReference type="InterPro" id="IPR036388">
    <property type="entry name" value="WH-like_DNA-bd_sf"/>
</dbReference>
<dbReference type="InterPro" id="IPR050077">
    <property type="entry name" value="LexA_repressor"/>
</dbReference>
<dbReference type="InterPro" id="IPR015927">
    <property type="entry name" value="Peptidase_S24_S26A/B/C"/>
</dbReference>
<proteinExistence type="predicted"/>
<evidence type="ECO:0000259" key="1">
    <source>
        <dbReference type="Pfam" id="PF00717"/>
    </source>
</evidence>
<feature type="domain" description="Peptidase S24/S26A/S26B/S26C" evidence="1">
    <location>
        <begin position="83"/>
        <end position="200"/>
    </location>
</feature>